<proteinExistence type="predicted"/>
<dbReference type="RefSeq" id="XP_016589601.1">
    <property type="nucleotide sequence ID" value="XM_016728909.1"/>
</dbReference>
<reference evidence="2 3" key="2">
    <citation type="journal article" date="2015" name="Eukaryot. Cell">
        <title>Asexual propagation of a virulent clone complex in a human and feline outbreak of sporotrichosis.</title>
        <authorList>
            <person name="Teixeira Mde M."/>
            <person name="Rodrigues A.M."/>
            <person name="Tsui C.K."/>
            <person name="de Almeida L.G."/>
            <person name="Van Diepeningen A.D."/>
            <person name="van den Ende B.G."/>
            <person name="Fernandes G.F."/>
            <person name="Kano R."/>
            <person name="Hamelin R.C."/>
            <person name="Lopes-Bezerra L.M."/>
            <person name="Vasconcelos A.T."/>
            <person name="de Hoog S."/>
            <person name="de Camargo Z.P."/>
            <person name="Felipe M.S."/>
        </authorList>
    </citation>
    <scope>NUCLEOTIDE SEQUENCE [LARGE SCALE GENOMIC DNA]</scope>
    <source>
        <strain evidence="2 3">1099-18</strain>
    </source>
</reference>
<evidence type="ECO:0000313" key="2">
    <source>
        <dbReference type="EMBL" id="KJR86925.1"/>
    </source>
</evidence>
<evidence type="ECO:0000256" key="1">
    <source>
        <dbReference type="SAM" id="MobiDB-lite"/>
    </source>
</evidence>
<sequence>MEILGLRKKEGKEKERNRGGRGDVLYQAATGQGRQEQQEGKSKGQWANGSKEKGRPGTRQVKGRGSLCASATHEEDYALVAGKGEYFALAKGAQRKSVVDRAFPLGWLDTAPGRDSETPPDARTQALKVAQIAASIALDWRR</sequence>
<evidence type="ECO:0000313" key="3">
    <source>
        <dbReference type="Proteomes" id="UP000033710"/>
    </source>
</evidence>
<dbReference type="KEGG" id="ssck:SPSK_02011"/>
<dbReference type="AlphaFoldDB" id="A0A0F2MDJ1"/>
<feature type="region of interest" description="Disordered" evidence="1">
    <location>
        <begin position="1"/>
        <end position="67"/>
    </location>
</feature>
<reference evidence="2 3" key="1">
    <citation type="journal article" date="2014" name="BMC Genomics">
        <title>Comparative genomics of the major fungal agents of human and animal Sporotrichosis: Sporothrix schenckii and Sporothrix brasiliensis.</title>
        <authorList>
            <person name="Teixeira M.M."/>
            <person name="de Almeida L.G."/>
            <person name="Kubitschek-Barreira P."/>
            <person name="Alves F.L."/>
            <person name="Kioshima E.S."/>
            <person name="Abadio A.K."/>
            <person name="Fernandes L."/>
            <person name="Derengowski L.S."/>
            <person name="Ferreira K.S."/>
            <person name="Souza R.C."/>
            <person name="Ruiz J.C."/>
            <person name="de Andrade N.C."/>
            <person name="Paes H.C."/>
            <person name="Nicola A.M."/>
            <person name="Albuquerque P."/>
            <person name="Gerber A.L."/>
            <person name="Martins V.P."/>
            <person name="Peconick L.D."/>
            <person name="Neto A.V."/>
            <person name="Chaucanez C.B."/>
            <person name="Silva P.A."/>
            <person name="Cunha O.L."/>
            <person name="de Oliveira F.F."/>
            <person name="dos Santos T.C."/>
            <person name="Barros A.L."/>
            <person name="Soares M.A."/>
            <person name="de Oliveira L.M."/>
            <person name="Marini M.M."/>
            <person name="Villalobos-Duno H."/>
            <person name="Cunha M.M."/>
            <person name="de Hoog S."/>
            <person name="da Silveira J.F."/>
            <person name="Henrissat B."/>
            <person name="Nino-Vega G.A."/>
            <person name="Cisalpino P.S."/>
            <person name="Mora-Montes H.M."/>
            <person name="Almeida S.R."/>
            <person name="Stajich J.E."/>
            <person name="Lopes-Bezerra L.M."/>
            <person name="Vasconcelos A.T."/>
            <person name="Felipe M.S."/>
        </authorList>
    </citation>
    <scope>NUCLEOTIDE SEQUENCE [LARGE SCALE GENOMIC DNA]</scope>
    <source>
        <strain evidence="2 3">1099-18</strain>
    </source>
</reference>
<feature type="compositionally biased region" description="Basic and acidic residues" evidence="1">
    <location>
        <begin position="1"/>
        <end position="21"/>
    </location>
</feature>
<protein>
    <submittedName>
        <fullName evidence="2">Uncharacterized protein</fullName>
    </submittedName>
</protein>
<comment type="caution">
    <text evidence="2">The sequence shown here is derived from an EMBL/GenBank/DDBJ whole genome shotgun (WGS) entry which is preliminary data.</text>
</comment>
<dbReference type="EMBL" id="AXCR01000005">
    <property type="protein sequence ID" value="KJR86925.1"/>
    <property type="molecule type" value="Genomic_DNA"/>
</dbReference>
<name>A0A0F2MDJ1_SPOSC</name>
<gene>
    <name evidence="2" type="ORF">SPSK_02011</name>
</gene>
<accession>A0A0F2MDJ1</accession>
<dbReference type="VEuPathDB" id="FungiDB:SPSK_02011"/>
<dbReference type="Proteomes" id="UP000033710">
    <property type="component" value="Unassembled WGS sequence"/>
</dbReference>
<dbReference type="GeneID" id="27664186"/>
<organism evidence="2 3">
    <name type="scientific">Sporothrix schenckii 1099-18</name>
    <dbReference type="NCBI Taxonomy" id="1397361"/>
    <lineage>
        <taxon>Eukaryota</taxon>
        <taxon>Fungi</taxon>
        <taxon>Dikarya</taxon>
        <taxon>Ascomycota</taxon>
        <taxon>Pezizomycotina</taxon>
        <taxon>Sordariomycetes</taxon>
        <taxon>Sordariomycetidae</taxon>
        <taxon>Ophiostomatales</taxon>
        <taxon>Ophiostomataceae</taxon>
        <taxon>Sporothrix</taxon>
    </lineage>
</organism>